<name>A0AA39P751_9AGAR</name>
<evidence type="ECO:0000256" key="1">
    <source>
        <dbReference type="SAM" id="MobiDB-lite"/>
    </source>
</evidence>
<evidence type="ECO:0000313" key="2">
    <source>
        <dbReference type="EMBL" id="KAK0478689.1"/>
    </source>
</evidence>
<gene>
    <name evidence="2" type="ORF">EDD18DRAFT_1364524</name>
</gene>
<reference evidence="2" key="1">
    <citation type="submission" date="2023-06" db="EMBL/GenBank/DDBJ databases">
        <authorList>
            <consortium name="Lawrence Berkeley National Laboratory"/>
            <person name="Ahrendt S."/>
            <person name="Sahu N."/>
            <person name="Indic B."/>
            <person name="Wong-Bajracharya J."/>
            <person name="Merenyi Z."/>
            <person name="Ke H.-M."/>
            <person name="Monk M."/>
            <person name="Kocsube S."/>
            <person name="Drula E."/>
            <person name="Lipzen A."/>
            <person name="Balint B."/>
            <person name="Henrissat B."/>
            <person name="Andreopoulos B."/>
            <person name="Martin F.M."/>
            <person name="Harder C.B."/>
            <person name="Rigling D."/>
            <person name="Ford K.L."/>
            <person name="Foster G.D."/>
            <person name="Pangilinan J."/>
            <person name="Papanicolaou A."/>
            <person name="Barry K."/>
            <person name="LaButti K."/>
            <person name="Viragh M."/>
            <person name="Koriabine M."/>
            <person name="Yan M."/>
            <person name="Riley R."/>
            <person name="Champramary S."/>
            <person name="Plett K.L."/>
            <person name="Tsai I.J."/>
            <person name="Slot J."/>
            <person name="Sipos G."/>
            <person name="Plett J."/>
            <person name="Nagy L.G."/>
            <person name="Grigoriev I.V."/>
        </authorList>
    </citation>
    <scope>NUCLEOTIDE SEQUENCE</scope>
    <source>
        <strain evidence="2">HWK02</strain>
    </source>
</reference>
<evidence type="ECO:0000313" key="3">
    <source>
        <dbReference type="Proteomes" id="UP001175228"/>
    </source>
</evidence>
<comment type="caution">
    <text evidence="2">The sequence shown here is derived from an EMBL/GenBank/DDBJ whole genome shotgun (WGS) entry which is preliminary data.</text>
</comment>
<feature type="region of interest" description="Disordered" evidence="1">
    <location>
        <begin position="92"/>
        <end position="132"/>
    </location>
</feature>
<feature type="compositionally biased region" description="Basic and acidic residues" evidence="1">
    <location>
        <begin position="97"/>
        <end position="106"/>
    </location>
</feature>
<organism evidence="2 3">
    <name type="scientific">Armillaria luteobubalina</name>
    <dbReference type="NCBI Taxonomy" id="153913"/>
    <lineage>
        <taxon>Eukaryota</taxon>
        <taxon>Fungi</taxon>
        <taxon>Dikarya</taxon>
        <taxon>Basidiomycota</taxon>
        <taxon>Agaricomycotina</taxon>
        <taxon>Agaricomycetes</taxon>
        <taxon>Agaricomycetidae</taxon>
        <taxon>Agaricales</taxon>
        <taxon>Marasmiineae</taxon>
        <taxon>Physalacriaceae</taxon>
        <taxon>Armillaria</taxon>
    </lineage>
</organism>
<dbReference type="AlphaFoldDB" id="A0AA39P751"/>
<proteinExistence type="predicted"/>
<sequence>MATPSPSRSLTGRTPNLLWLVDVVAVCCSPVATRRGQSKTSRRETRMARFVSEERLFHQSNIMERSIFSQAFKLGRNMTVSLAARRFASSTSSVHSIDSDQTERAKPKPKATTPLRRSASASLPIRANPTPTRSDIQTVFTLTTAERYLLSKFRAHPNLIHTARPFHERMRKQGHR</sequence>
<keyword evidence="3" id="KW-1185">Reference proteome</keyword>
<dbReference type="Proteomes" id="UP001175228">
    <property type="component" value="Unassembled WGS sequence"/>
</dbReference>
<dbReference type="EMBL" id="JAUEPU010000093">
    <property type="protein sequence ID" value="KAK0478689.1"/>
    <property type="molecule type" value="Genomic_DNA"/>
</dbReference>
<protein>
    <submittedName>
        <fullName evidence="2">Uncharacterized protein</fullName>
    </submittedName>
</protein>
<accession>A0AA39P751</accession>